<proteinExistence type="predicted"/>
<dbReference type="RefSeq" id="WP_138930890.1">
    <property type="nucleotide sequence ID" value="NZ_SWMU01000001.1"/>
</dbReference>
<name>A0A4U5TSA9_9FLAO</name>
<evidence type="ECO:0000313" key="2">
    <source>
        <dbReference type="Proteomes" id="UP000306552"/>
    </source>
</evidence>
<sequence length="200" mass="23579">MKKILLLILIIFLSCKKDKKKLPAEFKQTNTFQIEFLKRKISLPNNYEKTTFEDILDFIKKGEHNDSLIKSAHQKNIMLQNFGHEFEVFADENNYLNTITFMSGKYVKLDKNVLKSYVEVLKNQISNQSTEYNIQNKITEKEFLTYGKTKVIKVKFQQISADETKYLTQYLITIGINTFSIAIVNEENTDYQFILENFRV</sequence>
<dbReference type="EMBL" id="SWMU01000001">
    <property type="protein sequence ID" value="TKS57187.1"/>
    <property type="molecule type" value="Genomic_DNA"/>
</dbReference>
<reference evidence="1 2" key="1">
    <citation type="submission" date="2019-04" db="EMBL/GenBank/DDBJ databases">
        <title>Psychroflexus halotolerans sp. nov., isolated from a marine solar saltern.</title>
        <authorList>
            <person name="Feng X."/>
        </authorList>
    </citation>
    <scope>NUCLEOTIDE SEQUENCE [LARGE SCALE GENOMIC DNA]</scope>
    <source>
        <strain evidence="1 2">WDS2C27</strain>
    </source>
</reference>
<protein>
    <recommendedName>
        <fullName evidence="3">Lipoprotein</fullName>
    </recommendedName>
</protein>
<keyword evidence="2" id="KW-1185">Reference proteome</keyword>
<evidence type="ECO:0000313" key="1">
    <source>
        <dbReference type="EMBL" id="TKS57187.1"/>
    </source>
</evidence>
<accession>A0A4U5TSA9</accession>
<dbReference type="OrthoDB" id="9949412at2"/>
<gene>
    <name evidence="1" type="ORF">FCN74_01860</name>
</gene>
<comment type="caution">
    <text evidence="1">The sequence shown here is derived from an EMBL/GenBank/DDBJ whole genome shotgun (WGS) entry which is preliminary data.</text>
</comment>
<dbReference type="Proteomes" id="UP000306552">
    <property type="component" value="Unassembled WGS sequence"/>
</dbReference>
<organism evidence="1 2">
    <name type="scientific">Mesohalobacter halotolerans</name>
    <dbReference type="NCBI Taxonomy" id="1883405"/>
    <lineage>
        <taxon>Bacteria</taxon>
        <taxon>Pseudomonadati</taxon>
        <taxon>Bacteroidota</taxon>
        <taxon>Flavobacteriia</taxon>
        <taxon>Flavobacteriales</taxon>
        <taxon>Flavobacteriaceae</taxon>
        <taxon>Mesohalobacter</taxon>
    </lineage>
</organism>
<evidence type="ECO:0008006" key="3">
    <source>
        <dbReference type="Google" id="ProtNLM"/>
    </source>
</evidence>
<dbReference type="AlphaFoldDB" id="A0A4U5TSA9"/>
<dbReference type="PROSITE" id="PS51257">
    <property type="entry name" value="PROKAR_LIPOPROTEIN"/>
    <property type="match status" value="1"/>
</dbReference>